<accession>S9SIW4</accession>
<protein>
    <submittedName>
        <fullName evidence="1">Uncharacterized protein</fullName>
    </submittedName>
</protein>
<sequence>MALILDILLGAAFAALASGAVQIWRRQMEADRHEALRALAARRGWALTEGGRGLGRSGSMRITPRGGHPWTLEVRPEDGRTDFAAESPRWTEGHLVLAAAAPDRRDAAALVAEVPSMGFLRPAEAPAGFLMLNDGDPGRRLPLEDVAQLLRAWQPVVRGRKGLPLLMLTPEGIRLRLGHPLKRADQVERFADLALVISRIIGP</sequence>
<dbReference type="RefSeq" id="WP_021097217.1">
    <property type="nucleotide sequence ID" value="NZ_KE557320.1"/>
</dbReference>
<gene>
    <name evidence="1" type="ORF">ruthe_01123</name>
</gene>
<evidence type="ECO:0000313" key="1">
    <source>
        <dbReference type="EMBL" id="EPX86309.1"/>
    </source>
</evidence>
<proteinExistence type="predicted"/>
<dbReference type="AlphaFoldDB" id="S9SIW4"/>
<name>S9SIW4_9RHOB</name>
<dbReference type="Proteomes" id="UP000015346">
    <property type="component" value="Unassembled WGS sequence"/>
</dbReference>
<comment type="caution">
    <text evidence="1">The sequence shown here is derived from an EMBL/GenBank/DDBJ whole genome shotgun (WGS) entry which is preliminary data.</text>
</comment>
<reference evidence="1 2" key="1">
    <citation type="journal article" date="2013" name="Stand. Genomic Sci.">
        <title>Genome sequence of the reddish-pigmented Rubellimicrobium thermophilum type strain (DSM 16684(T)), a member of the Roseobacter clade.</title>
        <authorList>
            <person name="Fiebig A."/>
            <person name="Riedel T."/>
            <person name="Gronow S."/>
            <person name="Petersen J."/>
            <person name="Klenk H.P."/>
            <person name="Goker M."/>
        </authorList>
    </citation>
    <scope>NUCLEOTIDE SEQUENCE [LARGE SCALE GENOMIC DNA]</scope>
    <source>
        <strain evidence="1 2">DSM 16684</strain>
    </source>
</reference>
<keyword evidence="2" id="KW-1185">Reference proteome</keyword>
<dbReference type="HOGENOM" id="CLU_1223994_0_0_5"/>
<dbReference type="OrthoDB" id="7868317at2"/>
<dbReference type="EMBL" id="AOLV01000010">
    <property type="protein sequence ID" value="EPX86309.1"/>
    <property type="molecule type" value="Genomic_DNA"/>
</dbReference>
<evidence type="ECO:0000313" key="2">
    <source>
        <dbReference type="Proteomes" id="UP000015346"/>
    </source>
</evidence>
<organism evidence="1 2">
    <name type="scientific">Rubellimicrobium thermophilum DSM 16684</name>
    <dbReference type="NCBI Taxonomy" id="1123069"/>
    <lineage>
        <taxon>Bacteria</taxon>
        <taxon>Pseudomonadati</taxon>
        <taxon>Pseudomonadota</taxon>
        <taxon>Alphaproteobacteria</taxon>
        <taxon>Rhodobacterales</taxon>
        <taxon>Roseobacteraceae</taxon>
        <taxon>Rubellimicrobium</taxon>
    </lineage>
</organism>